<dbReference type="InterPro" id="IPR006748">
    <property type="entry name" value="NH2Glyco/OHUrea_AB-resist_kin"/>
</dbReference>
<evidence type="ECO:0000313" key="2">
    <source>
        <dbReference type="Proteomes" id="UP000294894"/>
    </source>
</evidence>
<proteinExistence type="predicted"/>
<dbReference type="SUPFAM" id="SSF56112">
    <property type="entry name" value="Protein kinase-like (PK-like)"/>
    <property type="match status" value="1"/>
</dbReference>
<sequence>MTIPAGLEAQRSLGEEWADWLDRLPRLRAELLEEWGLAPDGEPMHGFCSLVLPVVDADGVAAALKLALPDDESEHEALALQHWQGDGTVRLLRADPHRRAMLLERLHPRDLSDLWDVAACEVVAGFYPRLHRPAPPQLRPLTSYVSRWLDDLEGLGRELPVPPRMVEQALHLGRALVSDAASTGVMIHGDLHYANVLAADREPWLVIDPKPMSGDPHYEPAPLLHNRWEEVQGDVRASLRRRFHTVVDAAGLDEARARDWTVVRMVVDASWAVQDARRAGRALDADERDHVTRCVAIVKAVQE</sequence>
<dbReference type="KEGG" id="noy:EXE57_04740"/>
<reference evidence="1 2" key="1">
    <citation type="submission" date="2019-03" db="EMBL/GenBank/DDBJ databases">
        <title>Three New Species of Nocardioides, Nocardioides euryhalodurans sp. nov., Nocardioides seonyuensis sp. nov. and Nocardioides eburneoflavus sp. nov., Iolated from Soil.</title>
        <authorList>
            <person name="Roh S.G."/>
            <person name="Lee C."/>
            <person name="Kim M.-K."/>
            <person name="Kim S.B."/>
        </authorList>
    </citation>
    <scope>NUCLEOTIDE SEQUENCE [LARGE SCALE GENOMIC DNA]</scope>
    <source>
        <strain evidence="1 2">MMS17-SY117</strain>
    </source>
</reference>
<keyword evidence="2" id="KW-1185">Reference proteome</keyword>
<dbReference type="GO" id="GO:0019748">
    <property type="term" value="P:secondary metabolic process"/>
    <property type="evidence" value="ECO:0007669"/>
    <property type="project" value="InterPro"/>
</dbReference>
<organism evidence="1 2">
    <name type="scientific">Nocardioides euryhalodurans</name>
    <dbReference type="NCBI Taxonomy" id="2518370"/>
    <lineage>
        <taxon>Bacteria</taxon>
        <taxon>Bacillati</taxon>
        <taxon>Actinomycetota</taxon>
        <taxon>Actinomycetes</taxon>
        <taxon>Propionibacteriales</taxon>
        <taxon>Nocardioidaceae</taxon>
        <taxon>Nocardioides</taxon>
    </lineage>
</organism>
<accession>A0A4P7GI80</accession>
<dbReference type="AlphaFoldDB" id="A0A4P7GI80"/>
<dbReference type="Gene3D" id="3.90.1200.10">
    <property type="match status" value="1"/>
</dbReference>
<name>A0A4P7GI80_9ACTN</name>
<dbReference type="GO" id="GO:0016773">
    <property type="term" value="F:phosphotransferase activity, alcohol group as acceptor"/>
    <property type="evidence" value="ECO:0007669"/>
    <property type="project" value="InterPro"/>
</dbReference>
<dbReference type="EMBL" id="CP038267">
    <property type="protein sequence ID" value="QBR91650.1"/>
    <property type="molecule type" value="Genomic_DNA"/>
</dbReference>
<evidence type="ECO:0000313" key="1">
    <source>
        <dbReference type="EMBL" id="QBR91650.1"/>
    </source>
</evidence>
<dbReference type="RefSeq" id="WP_135074474.1">
    <property type="nucleotide sequence ID" value="NZ_CP038267.1"/>
</dbReference>
<dbReference type="Proteomes" id="UP000294894">
    <property type="component" value="Chromosome"/>
</dbReference>
<dbReference type="InterPro" id="IPR011009">
    <property type="entry name" value="Kinase-like_dom_sf"/>
</dbReference>
<dbReference type="OrthoDB" id="3638028at2"/>
<protein>
    <submittedName>
        <fullName evidence="1">Aminoglycoside resistance protein</fullName>
    </submittedName>
</protein>
<gene>
    <name evidence="1" type="ORF">EXE57_04740</name>
</gene>
<dbReference type="Pfam" id="PF04655">
    <property type="entry name" value="APH_6_hur"/>
    <property type="match status" value="1"/>
</dbReference>